<dbReference type="Proteomes" id="UP000190027">
    <property type="component" value="Unassembled WGS sequence"/>
</dbReference>
<dbReference type="Pfam" id="PF16822">
    <property type="entry name" value="ALGX"/>
    <property type="match status" value="1"/>
</dbReference>
<organism evidence="8 9">
    <name type="scientific">Paucidesulfovibrio gracilis DSM 16080</name>
    <dbReference type="NCBI Taxonomy" id="1121449"/>
    <lineage>
        <taxon>Bacteria</taxon>
        <taxon>Pseudomonadati</taxon>
        <taxon>Thermodesulfobacteriota</taxon>
        <taxon>Desulfovibrionia</taxon>
        <taxon>Desulfovibrionales</taxon>
        <taxon>Desulfovibrionaceae</taxon>
        <taxon>Paucidesulfovibrio</taxon>
    </lineage>
</organism>
<dbReference type="EMBL" id="FUYC01000027">
    <property type="protein sequence ID" value="SKA96565.1"/>
    <property type="molecule type" value="Genomic_DNA"/>
</dbReference>
<dbReference type="OrthoDB" id="5243588at2"/>
<proteinExistence type="predicted"/>
<keyword evidence="3 8" id="KW-0808">Transferase</keyword>
<comment type="subcellular location">
    <subcellularLocation>
        <location evidence="1">Periplasm</location>
    </subcellularLocation>
</comment>
<evidence type="ECO:0000256" key="4">
    <source>
        <dbReference type="ARBA" id="ARBA00022729"/>
    </source>
</evidence>
<dbReference type="GO" id="GO:0042121">
    <property type="term" value="P:alginic acid biosynthetic process"/>
    <property type="evidence" value="ECO:0007669"/>
    <property type="project" value="UniProtKB-UniPathway"/>
</dbReference>
<gene>
    <name evidence="8" type="ORF">SAMN02745704_02746</name>
</gene>
<keyword evidence="9" id="KW-1185">Reference proteome</keyword>
<sequence>MVVSKTKARVGKNGFLFLCNDNNKVYRQISGEYNLTPLEVARWKAEIDYRFDACRSVGAQYLYLIVPNKHCVYSQYLDDEHVVSEKRIARKLEKASPHVLYPSNMLKEYDELTYYRTDTHWSSVGCAVVWNEIAEKLRLGTALDIAKTKQVTMVGDLGNKLSPQRTSIAVELDIETETVETWNNGLHNRGFISIHTNRNSNLKRAIIFGDSFTANHIKYISAYFSELYFVNSNLFPLDLIKKLAPDVVITQTVERFIHKTVPTDRNVFRSLLCLMEEGKYCREHLYRFMQKSENRIYPTEIFQEMRRVAEDQITFLDTVEQSGLATFLESKKGEVPCDLSKYINARSPSRLHYEQYLYYKHVGDGDNAIKEIADAAEKFPHRPKYVHSYAKELDKCGKLEAAAEQMNSAILLRPQNLDYHLYLISLFLKSGKIQSAKEAFGNAKALFPDLEEPHHLWCMSYLSVGEMGSAVVESARMIKQHANPKTHLQVATLFMQHANFEHAKRHALVALQRKPADAEAQAVLRRIVGLKCRLGQANTQRIA</sequence>
<keyword evidence="8" id="KW-0378">Hydrolase</keyword>
<keyword evidence="6" id="KW-0016">Alginate biosynthesis</keyword>
<evidence type="ECO:0000256" key="3">
    <source>
        <dbReference type="ARBA" id="ARBA00022679"/>
    </source>
</evidence>
<dbReference type="RefSeq" id="WP_078718289.1">
    <property type="nucleotide sequence ID" value="NZ_FUYC01000027.1"/>
</dbReference>
<evidence type="ECO:0000256" key="1">
    <source>
        <dbReference type="ARBA" id="ARBA00004418"/>
    </source>
</evidence>
<keyword evidence="5" id="KW-0574">Periplasm</keyword>
<evidence type="ECO:0000313" key="8">
    <source>
        <dbReference type="EMBL" id="SKA96565.1"/>
    </source>
</evidence>
<dbReference type="STRING" id="1121449.SAMN02745704_02746"/>
<dbReference type="GO" id="GO:0016740">
    <property type="term" value="F:transferase activity"/>
    <property type="evidence" value="ECO:0007669"/>
    <property type="project" value="UniProtKB-KW"/>
</dbReference>
<evidence type="ECO:0000259" key="7">
    <source>
        <dbReference type="Pfam" id="PF16822"/>
    </source>
</evidence>
<comment type="pathway">
    <text evidence="2">Glycan biosynthesis; alginate biosynthesis.</text>
</comment>
<feature type="domain" description="AlgX/AlgJ SGNH hydrolase-like" evidence="7">
    <location>
        <begin position="45"/>
        <end position="152"/>
    </location>
</feature>
<dbReference type="GO" id="GO:0042597">
    <property type="term" value="C:periplasmic space"/>
    <property type="evidence" value="ECO:0007669"/>
    <property type="project" value="UniProtKB-SubCell"/>
</dbReference>
<protein>
    <submittedName>
        <fullName evidence="8">SGNH hydrolase-like domain-containing protein, acetyltransferase AlgX</fullName>
    </submittedName>
</protein>
<dbReference type="InterPro" id="IPR031811">
    <property type="entry name" value="ALGX/ALGJ_SGNH-like"/>
</dbReference>
<dbReference type="GO" id="GO:0016787">
    <property type="term" value="F:hydrolase activity"/>
    <property type="evidence" value="ECO:0007669"/>
    <property type="project" value="UniProtKB-KW"/>
</dbReference>
<dbReference type="InterPro" id="IPR011990">
    <property type="entry name" value="TPR-like_helical_dom_sf"/>
</dbReference>
<reference evidence="8 9" key="1">
    <citation type="submission" date="2017-02" db="EMBL/GenBank/DDBJ databases">
        <authorList>
            <person name="Peterson S.W."/>
        </authorList>
    </citation>
    <scope>NUCLEOTIDE SEQUENCE [LARGE SCALE GENOMIC DNA]</scope>
    <source>
        <strain evidence="8 9">DSM 16080</strain>
    </source>
</reference>
<evidence type="ECO:0000256" key="5">
    <source>
        <dbReference type="ARBA" id="ARBA00022764"/>
    </source>
</evidence>
<dbReference type="AlphaFoldDB" id="A0A1T4Y5K4"/>
<dbReference type="SUPFAM" id="SSF48452">
    <property type="entry name" value="TPR-like"/>
    <property type="match status" value="1"/>
</dbReference>
<accession>A0A1T4Y5K4</accession>
<evidence type="ECO:0000313" key="9">
    <source>
        <dbReference type="Proteomes" id="UP000190027"/>
    </source>
</evidence>
<name>A0A1T4Y5K4_9BACT</name>
<dbReference type="UniPathway" id="UPA00286"/>
<dbReference type="Gene3D" id="1.25.40.10">
    <property type="entry name" value="Tetratricopeptide repeat domain"/>
    <property type="match status" value="1"/>
</dbReference>
<evidence type="ECO:0000256" key="6">
    <source>
        <dbReference type="ARBA" id="ARBA00022841"/>
    </source>
</evidence>
<evidence type="ECO:0000256" key="2">
    <source>
        <dbReference type="ARBA" id="ARBA00005182"/>
    </source>
</evidence>
<keyword evidence="4" id="KW-0732">Signal</keyword>